<feature type="region of interest" description="Disordered" evidence="1">
    <location>
        <begin position="1"/>
        <end position="25"/>
    </location>
</feature>
<evidence type="ECO:0000313" key="2">
    <source>
        <dbReference type="EMBL" id="BCZ82451.1"/>
    </source>
</evidence>
<gene>
    <name evidence="2" type="ORF">PTKU64_61260</name>
</gene>
<dbReference type="Proteomes" id="UP001319874">
    <property type="component" value="Chromosome 3"/>
</dbReference>
<organism evidence="2 3">
    <name type="scientific">Paraburkholderia terrae</name>
    <dbReference type="NCBI Taxonomy" id="311230"/>
    <lineage>
        <taxon>Bacteria</taxon>
        <taxon>Pseudomonadati</taxon>
        <taxon>Pseudomonadota</taxon>
        <taxon>Betaproteobacteria</taxon>
        <taxon>Burkholderiales</taxon>
        <taxon>Burkholderiaceae</taxon>
        <taxon>Paraburkholderia</taxon>
    </lineage>
</organism>
<keyword evidence="3" id="KW-1185">Reference proteome</keyword>
<sequence length="108" mass="12329">MAQRHAQIEERGAATDNQPAIERIDDGQRPQPVHAHLHGAAVDHEVPRLRVVIGRRQHRVLQCKAQLRVERRGRIELRFVDFPCRTRIGVNHLGVLAPDPRYTRASPS</sequence>
<proteinExistence type="predicted"/>
<accession>A0ABM7TTM5</accession>
<name>A0ABM7TTM5_9BURK</name>
<protein>
    <submittedName>
        <fullName evidence="2">Uncharacterized protein</fullName>
    </submittedName>
</protein>
<dbReference type="EMBL" id="AP024957">
    <property type="protein sequence ID" value="BCZ82451.1"/>
    <property type="molecule type" value="Genomic_DNA"/>
</dbReference>
<reference evidence="2 3" key="1">
    <citation type="journal article" date="2022" name="Front. Microbiol.">
        <title>Identification and characterization of a novel class of self-sufficient cytochrome P450 hydroxylase involved in cyclohexanecarboxylate degradation in Paraburkholderia terrae strain KU-64.</title>
        <authorList>
            <person name="Yamamoto T."/>
            <person name="Hasegawa Y."/>
            <person name="Iwaki H."/>
        </authorList>
    </citation>
    <scope>NUCLEOTIDE SEQUENCE [LARGE SCALE GENOMIC DNA]</scope>
    <source>
        <strain evidence="2 3">KU-64</strain>
    </source>
</reference>
<evidence type="ECO:0000313" key="3">
    <source>
        <dbReference type="Proteomes" id="UP001319874"/>
    </source>
</evidence>
<feature type="compositionally biased region" description="Basic and acidic residues" evidence="1">
    <location>
        <begin position="1"/>
        <end position="13"/>
    </location>
</feature>
<evidence type="ECO:0000256" key="1">
    <source>
        <dbReference type="SAM" id="MobiDB-lite"/>
    </source>
</evidence>